<evidence type="ECO:0000256" key="8">
    <source>
        <dbReference type="ARBA" id="ARBA00023242"/>
    </source>
</evidence>
<feature type="domain" description="PARP catalytic" evidence="12">
    <location>
        <begin position="2234"/>
        <end position="2460"/>
    </location>
</feature>
<comment type="subcellular location">
    <subcellularLocation>
        <location evidence="1">Nucleus</location>
    </subcellularLocation>
</comment>
<feature type="region of interest" description="Disordered" evidence="11">
    <location>
        <begin position="198"/>
        <end position="285"/>
    </location>
</feature>
<keyword evidence="2 10" id="KW-0328">Glycosyltransferase</keyword>
<dbReference type="SMART" id="SM00248">
    <property type="entry name" value="ANK"/>
    <property type="match status" value="24"/>
</dbReference>
<dbReference type="Gene3D" id="1.25.40.20">
    <property type="entry name" value="Ankyrin repeat-containing domain"/>
    <property type="match status" value="9"/>
</dbReference>
<feature type="compositionally biased region" description="Acidic residues" evidence="11">
    <location>
        <begin position="1741"/>
        <end position="1785"/>
    </location>
</feature>
<dbReference type="PROSITE" id="PS50088">
    <property type="entry name" value="ANK_REPEAT"/>
    <property type="match status" value="9"/>
</dbReference>
<feature type="compositionally biased region" description="Acidic residues" evidence="11">
    <location>
        <begin position="198"/>
        <end position="221"/>
    </location>
</feature>
<dbReference type="Proteomes" id="UP000005408">
    <property type="component" value="Unassembled WGS sequence"/>
</dbReference>
<feature type="repeat" description="ANK" evidence="9">
    <location>
        <begin position="642"/>
        <end position="674"/>
    </location>
</feature>
<evidence type="ECO:0000256" key="4">
    <source>
        <dbReference type="ARBA" id="ARBA00022695"/>
    </source>
</evidence>
<evidence type="ECO:0000259" key="14">
    <source>
        <dbReference type="PROSITE" id="PS51977"/>
    </source>
</evidence>
<evidence type="ECO:0000259" key="13">
    <source>
        <dbReference type="PROSITE" id="PS51060"/>
    </source>
</evidence>
<dbReference type="SUPFAM" id="SSF48403">
    <property type="entry name" value="Ankyrin repeat"/>
    <property type="match status" value="5"/>
</dbReference>
<feature type="repeat" description="ANK" evidence="9">
    <location>
        <begin position="711"/>
        <end position="743"/>
    </location>
</feature>
<dbReference type="CDD" id="cd01437">
    <property type="entry name" value="parp_like"/>
    <property type="match status" value="1"/>
</dbReference>
<dbReference type="SUPFAM" id="SSF47587">
    <property type="entry name" value="Domain of poly(ADP-ribose) polymerase"/>
    <property type="match status" value="1"/>
</dbReference>
<dbReference type="GO" id="GO:0016779">
    <property type="term" value="F:nucleotidyltransferase activity"/>
    <property type="evidence" value="ECO:0007669"/>
    <property type="project" value="UniProtKB-KW"/>
</dbReference>
<dbReference type="EC" id="2.4.2.-" evidence="10"/>
<dbReference type="Pfam" id="PF00023">
    <property type="entry name" value="Ank"/>
    <property type="match status" value="1"/>
</dbReference>
<accession>A0A8W8I2B4</accession>
<feature type="repeat" description="ANK" evidence="9">
    <location>
        <begin position="561"/>
        <end position="593"/>
    </location>
</feature>
<dbReference type="SMART" id="SM00773">
    <property type="entry name" value="WGR"/>
    <property type="match status" value="1"/>
</dbReference>
<feature type="compositionally biased region" description="Basic and acidic residues" evidence="11">
    <location>
        <begin position="1797"/>
        <end position="1812"/>
    </location>
</feature>
<reference evidence="15" key="1">
    <citation type="submission" date="2022-08" db="UniProtKB">
        <authorList>
            <consortium name="EnsemblMetazoa"/>
        </authorList>
    </citation>
    <scope>IDENTIFICATION</scope>
    <source>
        <strain evidence="15">05x7-T-G4-1.051#20</strain>
    </source>
</reference>
<evidence type="ECO:0000256" key="9">
    <source>
        <dbReference type="PROSITE-ProRule" id="PRU00023"/>
    </source>
</evidence>
<dbReference type="PROSITE" id="PS50297">
    <property type="entry name" value="ANK_REP_REGION"/>
    <property type="match status" value="6"/>
</dbReference>
<dbReference type="InterPro" id="IPR036616">
    <property type="entry name" value="Poly(ADP-ribose)pol_reg_dom_sf"/>
</dbReference>
<feature type="repeat" description="ANK" evidence="9">
    <location>
        <begin position="678"/>
        <end position="710"/>
    </location>
</feature>
<dbReference type="SUPFAM" id="SSF142921">
    <property type="entry name" value="WGR domain-like"/>
    <property type="match status" value="1"/>
</dbReference>
<dbReference type="Pfam" id="PF02877">
    <property type="entry name" value="PARP_reg"/>
    <property type="match status" value="1"/>
</dbReference>
<dbReference type="InterPro" id="IPR008893">
    <property type="entry name" value="WGR_domain"/>
</dbReference>
<feature type="domain" description="WGR" evidence="14">
    <location>
        <begin position="1966"/>
        <end position="2067"/>
    </location>
</feature>
<dbReference type="Gene3D" id="3.90.228.10">
    <property type="match status" value="1"/>
</dbReference>
<dbReference type="GO" id="GO:0005634">
    <property type="term" value="C:nucleus"/>
    <property type="evidence" value="ECO:0007669"/>
    <property type="project" value="UniProtKB-SubCell"/>
</dbReference>
<protein>
    <recommendedName>
        <fullName evidence="10">Poly [ADP-ribose] polymerase</fullName>
        <shortName evidence="10">PARP</shortName>
        <ecNumber evidence="10">2.4.2.-</ecNumber>
    </recommendedName>
</protein>
<dbReference type="InterPro" id="IPR036770">
    <property type="entry name" value="Ankyrin_rpt-contain_sf"/>
</dbReference>
<dbReference type="Pfam" id="PF12796">
    <property type="entry name" value="Ank_2"/>
    <property type="match status" value="5"/>
</dbReference>
<dbReference type="PROSITE" id="PS51977">
    <property type="entry name" value="WGR"/>
    <property type="match status" value="1"/>
</dbReference>
<dbReference type="Gene3D" id="1.20.142.10">
    <property type="entry name" value="Poly(ADP-ribose) polymerase, regulatory domain"/>
    <property type="match status" value="1"/>
</dbReference>
<feature type="region of interest" description="Disordered" evidence="11">
    <location>
        <begin position="1702"/>
        <end position="1812"/>
    </location>
</feature>
<feature type="compositionally biased region" description="Basic and acidic residues" evidence="11">
    <location>
        <begin position="24"/>
        <end position="41"/>
    </location>
</feature>
<evidence type="ECO:0000256" key="7">
    <source>
        <dbReference type="ARBA" id="ARBA00023043"/>
    </source>
</evidence>
<dbReference type="PANTHER" id="PTHR24198">
    <property type="entry name" value="ANKYRIN REPEAT AND PROTEIN KINASE DOMAIN-CONTAINING PROTEIN"/>
    <property type="match status" value="1"/>
</dbReference>
<dbReference type="EnsemblMetazoa" id="G12173.1">
    <property type="protein sequence ID" value="G12173.1:cds"/>
    <property type="gene ID" value="G12173"/>
</dbReference>
<feature type="region of interest" description="Disordered" evidence="11">
    <location>
        <begin position="17"/>
        <end position="65"/>
    </location>
</feature>
<dbReference type="Pfam" id="PF00644">
    <property type="entry name" value="PARP"/>
    <property type="match status" value="1"/>
</dbReference>
<evidence type="ECO:0000256" key="11">
    <source>
        <dbReference type="SAM" id="MobiDB-lite"/>
    </source>
</evidence>
<evidence type="ECO:0000256" key="3">
    <source>
        <dbReference type="ARBA" id="ARBA00022679"/>
    </source>
</evidence>
<name>A0A8W8I2B4_MAGGI</name>
<feature type="repeat" description="ANK" evidence="9">
    <location>
        <begin position="594"/>
        <end position="626"/>
    </location>
</feature>
<proteinExistence type="predicted"/>
<evidence type="ECO:0000256" key="10">
    <source>
        <dbReference type="RuleBase" id="RU362114"/>
    </source>
</evidence>
<dbReference type="CDD" id="cd07997">
    <property type="entry name" value="WGR_PARP"/>
    <property type="match status" value="1"/>
</dbReference>
<dbReference type="PROSITE" id="PS51060">
    <property type="entry name" value="PARP_ALPHA_HD"/>
    <property type="match status" value="1"/>
</dbReference>
<sequence length="2460" mass="276691">MRCPTCRQQDLVRPHIFAKYKRKMEKDKKEQNEKQSKEKDAAPSTSGSAKKRRKSVDVEPRTPLKRQRVPVQRFQSPTEDLIPIIKAKTPKNEVELVYKKGVFLAVRGDAGSFYLCRTQQNVFQNTKHFKIQWLDKDEKSDVYKFDFLDHTEIECVLTNVRMERVARETYELPEAEKSRIELILSKALKKEKGEPYEDLVIDTEEEISNEEDEEDEDEDDEPVPKKGKAKKSITVAFKEGKNGKKQQPPRGRSRKKEFKEVEVKKEKKTASPGKKRGPDKNLLPNPKIKILEKDPLFETKDHVPFISKRAHQRLVFRAVFQNDIDLLKQLLEDDQHIHDIDEHRSIMDIRSPLHVALEQNNIEAFKLLYEDIHKKENKRLKSGCLPILLSGIDTGRYNQASLGVRAVIKLNTSRGNREGNAAFLKDIDMEDVEDIDLVKHCMIKGVKKETMDAFLQATNNSIYWDVISKIHIAVSRGHLELSGKLMDSAFEKGGFGFNFLHRDVLNFTNEDLKSFASASVRKKPNDNALINPMHCACINPNVKYLEKLLSVEPDYTIEDKYGRKPIHFAAACQGTGPLELLLQKGATPNEVTKRKVTPLHFACYAGRVKNAEILLEKAKSINTDNQLMSKWGEGGVNRPTWESICPIHIAVQNNDMDLLNLLLKYGANVNKQLSAGKDKLSPLMLAAAHGHLDIARRLVQAGATVELLDKYKRSALTHAVMNGNANVASYLLYLGSDPNRVDSSGNSLTHYAAAYGWYFVLKLLVNEGGAKPSVANDWQLTPVGIAYLKSHIGLVDFLLKMPGVDVNFKNDTGQTLVSFACSNLITKGLVEQVSYILDKGADPTIVDIDGLNALHHLCDNDEEWGYNDSRMDITVTIAKLLIKYGCNPKAKSTKRQTAIMLALAKANTKLVKYLIEEGGTVTPEKNDKGQNSLHLLTKHCTSHELASLLRTFHKEASKNDVKENGIGDESMEVDGVKKSPSAPKVPSLKKQASFQSALSVLQQMVNEYDDQGFTPLLLACEMYMNYTKPPKRNNEPEITGDQWCLDFIKTLIDITKVDCNQSVKEVEKGRHSLYNPLHFMVQAASKWDTKRKGVTFFLSEKMNLESAESEGKTPLALAATSKLFEVVKMLVDAGAKADTQYFVDKKKGTKVSLVNTVALSGSVQTMTCLLAALNDISKCQNTETMRTPLHEVAFRKGSTGEAMVQKVNICEALLKAGASVNALDKWYRTPLHYCVSSNLGNADASTAMEELLLENKADLFLKCYLGRSPLHYAFDKVDMFGQSSALDPIELCSVLTSAMKGEHIDDGDRNIQSALHLAAQRGATICCVHLLQQKNVEINKKDINGNTPLSLAVSKGHDSCALMLIQKGASVNEKVVNEALNYEERSKTDKRPEPHIWVWKQAKPVEVKEKKEFSIFQDCIKKEQQGVAYMVLEAGDINASMVEAALKVNKFNVALRVLKKIKDNSKVQMLNAKKQNLLHILALCSSSENQAVLQYQVAEALKARGVSLSETDENGCIPMHYAALKHQPYNLAKFFIDNDKTFEPNKKDKFDRTVLAAYLWGMDLTLALSMENKQWFKLLTEKGSSYDFLCDFPLPDYPAFDVISIETTDYFTTASSYRISPLIVAINSFHFELSKFLLQNGASCNFADSQGVTPLMHAVKKNEINLVKLLLNHSYCHDDGQQPEGKRKGGFSLSKQHSRQIFQIKPIQELPDDDENGDDDDEEEEENEPSEADQDKKAEDNQEDEVDKEVDYEVDNFDHDDESDRDTDILDASDEDEDDDNDDADVPERFPSIVKVASKESDKEKSPSENEKWWKANQDKTIIKTSDVNLNATDNQGWTAVHHTVCPLELGTFDNKEILTVLANCNADIQKKDRAGLSPLDHALIRGACKLAALLQKLSNVPEDKMEKPTFASNSDLQDPLLSADKVDYSADAETLLKKYAAEDMEVDGMQEKTDSVDSFCAMKKVGEVVMDESQGITYDALLSKVDVSHGWWGIYNFYRLQIVYQKGIDLYILFTRWGRVGDSGQYQHTPFHAKSEAVAEFCKVFKSKTGNTWASVKSFVNHPKKYRLVEKDSNPTKARKVEFCLNSDIPSKMPKAVQELIKEMSSVSMLDAATKKYELDEELMPFGQLKKDALLTGKKILLQIGEALKRITAKKDTGSISVDEEEKERVEIGKLSNEFFHLVPMRGYAFEKIRPILNGKQLKEKIELVHHLMELECASKILLGAQARLKELNPLDYVYQAIGCGISLLDEESAEAQYILKYIYSSCHSTDVQAIYKICRPGEEEEMRNLGFDNHKLLWHGSGTSNFIGILHRGLLVAPTGIPITGHLFGEGIYSSDSFAKSMNYCYNTSSDSEVKLALLCEVALGKEQIKEPNSGYFDSELKDTDFRSRVVEGKKRPDEDFTVTMPGGYSIPLGMLEETVTMNDKLFYHYPAYTEYIVEDPRQVCLKYLVQFTKGSAR</sequence>
<dbReference type="Pfam" id="PF05406">
    <property type="entry name" value="WGR"/>
    <property type="match status" value="1"/>
</dbReference>
<feature type="region of interest" description="Disordered" evidence="11">
    <location>
        <begin position="962"/>
        <end position="988"/>
    </location>
</feature>
<dbReference type="PANTHER" id="PTHR24198:SF165">
    <property type="entry name" value="ANKYRIN REPEAT-CONTAINING PROTEIN-RELATED"/>
    <property type="match status" value="1"/>
</dbReference>
<evidence type="ECO:0000256" key="6">
    <source>
        <dbReference type="ARBA" id="ARBA00023027"/>
    </source>
</evidence>
<organism evidence="15 16">
    <name type="scientific">Magallana gigas</name>
    <name type="common">Pacific oyster</name>
    <name type="synonym">Crassostrea gigas</name>
    <dbReference type="NCBI Taxonomy" id="29159"/>
    <lineage>
        <taxon>Eukaryota</taxon>
        <taxon>Metazoa</taxon>
        <taxon>Spiralia</taxon>
        <taxon>Lophotrochozoa</taxon>
        <taxon>Mollusca</taxon>
        <taxon>Bivalvia</taxon>
        <taxon>Autobranchia</taxon>
        <taxon>Pteriomorphia</taxon>
        <taxon>Ostreida</taxon>
        <taxon>Ostreoidea</taxon>
        <taxon>Ostreidae</taxon>
        <taxon>Magallana</taxon>
    </lineage>
</organism>
<keyword evidence="16" id="KW-1185">Reference proteome</keyword>
<keyword evidence="8" id="KW-0539">Nucleus</keyword>
<dbReference type="InterPro" id="IPR002110">
    <property type="entry name" value="Ankyrin_rpt"/>
</dbReference>
<dbReference type="SUPFAM" id="SSF56399">
    <property type="entry name" value="ADP-ribosylation"/>
    <property type="match status" value="1"/>
</dbReference>
<keyword evidence="7 9" id="KW-0040">ANK repeat</keyword>
<keyword evidence="6 10" id="KW-0520">NAD</keyword>
<evidence type="ECO:0000313" key="16">
    <source>
        <dbReference type="Proteomes" id="UP000005408"/>
    </source>
</evidence>
<feature type="repeat" description="ANK" evidence="9">
    <location>
        <begin position="1110"/>
        <end position="1142"/>
    </location>
</feature>
<feature type="repeat" description="ANK" evidence="9">
    <location>
        <begin position="1617"/>
        <end position="1649"/>
    </location>
</feature>
<evidence type="ECO:0000256" key="1">
    <source>
        <dbReference type="ARBA" id="ARBA00004123"/>
    </source>
</evidence>
<feature type="repeat" description="ANK" evidence="9">
    <location>
        <begin position="1650"/>
        <end position="1674"/>
    </location>
</feature>
<keyword evidence="5" id="KW-0677">Repeat</keyword>
<evidence type="ECO:0000313" key="15">
    <source>
        <dbReference type="EnsemblMetazoa" id="G12173.1:cds"/>
    </source>
</evidence>
<evidence type="ECO:0000256" key="5">
    <source>
        <dbReference type="ARBA" id="ARBA00022737"/>
    </source>
</evidence>
<keyword evidence="3 10" id="KW-0808">Transferase</keyword>
<feature type="domain" description="PARP alpha-helical" evidence="13">
    <location>
        <begin position="2091"/>
        <end position="2224"/>
    </location>
</feature>
<dbReference type="PROSITE" id="PS51059">
    <property type="entry name" value="PARP_CATALYTIC"/>
    <property type="match status" value="1"/>
</dbReference>
<keyword evidence="4" id="KW-0548">Nucleotidyltransferase</keyword>
<dbReference type="InterPro" id="IPR004102">
    <property type="entry name" value="Poly(ADP-ribose)pol_reg_dom"/>
</dbReference>
<evidence type="ECO:0000256" key="2">
    <source>
        <dbReference type="ARBA" id="ARBA00022676"/>
    </source>
</evidence>
<dbReference type="InterPro" id="IPR036930">
    <property type="entry name" value="WGR_dom_sf"/>
</dbReference>
<feature type="repeat" description="ANK" evidence="9">
    <location>
        <begin position="1344"/>
        <end position="1376"/>
    </location>
</feature>
<dbReference type="GO" id="GO:0003950">
    <property type="term" value="F:NAD+ poly-ADP-ribosyltransferase activity"/>
    <property type="evidence" value="ECO:0007669"/>
    <property type="project" value="UniProtKB-UniRule"/>
</dbReference>
<feature type="compositionally biased region" description="Acidic residues" evidence="11">
    <location>
        <begin position="1710"/>
        <end position="1732"/>
    </location>
</feature>
<evidence type="ECO:0000259" key="12">
    <source>
        <dbReference type="PROSITE" id="PS51059"/>
    </source>
</evidence>
<dbReference type="InterPro" id="IPR012317">
    <property type="entry name" value="Poly(ADP-ribose)pol_cat_dom"/>
</dbReference>
<feature type="compositionally biased region" description="Basic and acidic residues" evidence="11">
    <location>
        <begin position="257"/>
        <end position="269"/>
    </location>
</feature>